<accession>A0A2N0UMS7</accession>
<reference evidence="2" key="1">
    <citation type="journal article" date="2018" name="Environ. Microbiol.">
        <title>Sporulation capability and amylosome conservation among diverse human colonic and rumen isolates of the keystone starch-degrader Ruminococcus bromii.</title>
        <authorList>
            <person name="Mukhopadhya I."/>
            <person name="Morais S."/>
            <person name="Laverde-Gomez J."/>
            <person name="Sheridan P.O."/>
            <person name="Walker A.W."/>
            <person name="Kelly W."/>
            <person name="Klieve A.V."/>
            <person name="Ouwerkerk D."/>
            <person name="Duncan S.H."/>
            <person name="Louis P."/>
            <person name="Koropatkin N."/>
            <person name="Cockburn D."/>
            <person name="Kibler R."/>
            <person name="Cooper P.J."/>
            <person name="Sandoval C."/>
            <person name="Crost E."/>
            <person name="Juge N."/>
            <person name="Bayer E.A."/>
            <person name="Flint H.J."/>
        </authorList>
    </citation>
    <scope>NUCLEOTIDE SEQUENCE [LARGE SCALE GENOMIC DNA]</scope>
    <source>
        <strain evidence="2">ATCC 27255</strain>
    </source>
</reference>
<evidence type="ECO:0000313" key="3">
    <source>
        <dbReference type="Proteomes" id="UP000233425"/>
    </source>
</evidence>
<feature type="domain" description="Bacterial repeat" evidence="1">
    <location>
        <begin position="373"/>
        <end position="438"/>
    </location>
</feature>
<protein>
    <recommendedName>
        <fullName evidence="1">Bacterial repeat domain-containing protein</fullName>
    </recommendedName>
</protein>
<evidence type="ECO:0000313" key="2">
    <source>
        <dbReference type="EMBL" id="PKD28292.1"/>
    </source>
</evidence>
<name>A0A2N0UMS7_9FIRM</name>
<feature type="domain" description="Bacterial repeat" evidence="1">
    <location>
        <begin position="461"/>
        <end position="529"/>
    </location>
</feature>
<comment type="caution">
    <text evidence="2">The sequence shown here is derived from an EMBL/GenBank/DDBJ whole genome shotgun (WGS) entry which is preliminary data.</text>
</comment>
<sequence length="1811" mass="199512">MKTKISHLGRSTVSVVLAVMMLLSTMLIGTVSTVNAVTKTFEAVNLVGNINGNTKWDSTEYPFTFDETTGYWYLDITITQSSEFKARVNNGWDISFGASGGDNYTISESEIGDYRISVKDGSDNNTDLTVQKTVKKVADSVALTANPTSVKVGNSVTLTPTVSGAKSDNLTYTYKKTSDGTATEEKNADNSLTVTPTVAGTYKYTVTVSADGYSPVTSNEISFTATDSVKYYICGRFNTTWHDPSVDDPQFVEDESNPGLFYYETGKTIADLSGTISETYGDTPKYFYIYKTATNESTNYLTTSDNAGHNFQNNTVDRPLALSNKTGTDEKYLVRFNDDKDTSTTPVTIWLDTRNNEYKLWYTTALSHIVNVAEGVSATVDKETATAGETVTVTATPGTGEVLNTVTVVGENGSTPIETTVSGKTATFKMPDQDVTVTNVTFRTANTYTVTFSSSDDKFGTVSAEYNGADFTSGKTVTEGDTVTFTATPKDGYALSSWTVNDASVSSTAKQYAITIDSDTTVVANFKEVTGTLSKYYLLCGTGATFKADSYTHVPLYTNEDGVFYADFDVAKDSIPKSKDYFIIFSTKEDTSGIIVDSNNVTVNAVNKNGFSFSDYNENVQNPSGGTNNVKFAKVYINKDEVTGFTIKITNLDLTNKKITYSAEPIFDVAPADTVEITAKDGTIRAGYTDTDASKTTAVLGDTTLSIKTPDAKEITVSDSYEIDGKNRAVTAKRVPNGSTVTVTTTIDPTATFAGHSGSDYYVKGFSVNGIFGGVLSQTEGKDHSSDVYTYTFEVNQEIYGSKLEITPVYFLKNDENCVYFYIENYDSAKQIWGNTPSCYVYYGSGKTTLEALGYYPGQPMVDYNGSIFTQIPKSIVNGGTTEKITGMTLNNYVWDDVHSAYNGKNQKSDNAQTYDYDDFVKIADSSVNADNIIYRFKYNTHDNVPEDTLDTSDTDADGWEVFLDYQNYPTDIFGNRIGNEKLDYKDTQSVTSKDKCLSIISDGYQNNYIGKYATAWSIYNKAGKRVATIPSSALLYALDKTDAQIKKAIDSALTPADFLPGKEDRDTYWATFKTLYNDYKGFYAQINFEAAIKGGADYGNRLDGRWYYTKSSQKITGEIKIQYANTLDDYKVGGFHEDTFADEDASSIVGTTTGASAYFTDPADRVRKLETEADNTQDYKFEVNATSTAAYTFVGWYRLIDGDYKAINPSDMRSLTGAVTRNSDVTLVARYIKTPGGSMTFHHSLYNGTNAGGGKATPEIQVVVKNNEGKSLYDSGRIAGTASIDKTKIAELAAQTGLTVNVTLYTTTKNLYNFNGYYSAENTTDITAFNPTTGFTTNVSGDRTEGLVTTSEYTFSFNEYYNKYASTLTAADAGTVYYNFYSDITSIKVPYKVQFSYTDRMGNQKYYNKAGYVDPENTSSYTFDENATNVEGVESHSVKVTLTNSFILSLAPYESNFTKNLTWNETPVSNAAFDSSVTNSIASAVVNSTQSDRTIHLNIYKDSEGKPTPLINDAGQFKLYEKDGSPELPYGSVFYEQNPDGTYKYDITAPKTYKDSGKELQFMYWAIYSDPDCNNLVIKAYNSEGAFSYVAYDNCWIAPVYGESSTPVASVKEVSTSTQFMEVTRNQWTADNADSFNGFDADSMTTLDTAEDFIKGNGEDKLYADFVLNFFYNGKQLSVFDPDSKKVQTGIVMQKLELEKDSIGVGYNTDMKYYANKYTADLSVAAEEAKKIILTGESSIESLTKQINNGRLDNKNRLQYYARFNNTETNANCVYRVYTYIKYVNESNETVVELGKPIYFTLYDIANATV</sequence>
<evidence type="ECO:0000259" key="1">
    <source>
        <dbReference type="Pfam" id="PF18998"/>
    </source>
</evidence>
<proteinExistence type="predicted"/>
<gene>
    <name evidence="2" type="ORF">RBATCC27255_01350</name>
</gene>
<keyword evidence="3" id="KW-1185">Reference proteome</keyword>
<dbReference type="InterPro" id="IPR044060">
    <property type="entry name" value="Bacterial_rp_domain"/>
</dbReference>
<organism evidence="2 3">
    <name type="scientific">Ruminococcus bromii</name>
    <dbReference type="NCBI Taxonomy" id="40518"/>
    <lineage>
        <taxon>Bacteria</taxon>
        <taxon>Bacillati</taxon>
        <taxon>Bacillota</taxon>
        <taxon>Clostridia</taxon>
        <taxon>Eubacteriales</taxon>
        <taxon>Oscillospiraceae</taxon>
        <taxon>Ruminococcus</taxon>
    </lineage>
</organism>
<dbReference type="Pfam" id="PF18998">
    <property type="entry name" value="Flg_new_2"/>
    <property type="match status" value="2"/>
</dbReference>
<dbReference type="RefSeq" id="WP_101029325.1">
    <property type="nucleotide sequence ID" value="NZ_CABMMZ010000063.1"/>
</dbReference>
<dbReference type="EMBL" id="NNSR01000063">
    <property type="protein sequence ID" value="PKD28292.1"/>
    <property type="molecule type" value="Genomic_DNA"/>
</dbReference>
<dbReference type="InterPro" id="IPR013783">
    <property type="entry name" value="Ig-like_fold"/>
</dbReference>
<dbReference type="Proteomes" id="UP000233425">
    <property type="component" value="Unassembled WGS sequence"/>
</dbReference>
<dbReference type="Gene3D" id="2.60.40.10">
    <property type="entry name" value="Immunoglobulins"/>
    <property type="match status" value="1"/>
</dbReference>